<evidence type="ECO:0000313" key="5">
    <source>
        <dbReference type="EMBL" id="MST96523.1"/>
    </source>
</evidence>
<dbReference type="AlphaFoldDB" id="A0A844G043"/>
<evidence type="ECO:0000256" key="3">
    <source>
        <dbReference type="ARBA" id="ARBA00023295"/>
    </source>
</evidence>
<dbReference type="GO" id="GO:0004553">
    <property type="term" value="F:hydrolase activity, hydrolyzing O-glycosyl compounds"/>
    <property type="evidence" value="ECO:0007669"/>
    <property type="project" value="TreeGrafter"/>
</dbReference>
<dbReference type="Gene3D" id="3.20.20.80">
    <property type="entry name" value="Glycosidases"/>
    <property type="match status" value="1"/>
</dbReference>
<proteinExistence type="inferred from homology"/>
<reference evidence="5 6" key="1">
    <citation type="submission" date="2019-08" db="EMBL/GenBank/DDBJ databases">
        <title>In-depth cultivation of the pig gut microbiome towards novel bacterial diversity and tailored functional studies.</title>
        <authorList>
            <person name="Wylensek D."/>
            <person name="Hitch T.C.A."/>
            <person name="Clavel T."/>
        </authorList>
    </citation>
    <scope>NUCLEOTIDE SEQUENCE [LARGE SCALE GENOMIC DNA]</scope>
    <source>
        <strain evidence="5 6">BBE-744-WT-12</strain>
    </source>
</reference>
<keyword evidence="6" id="KW-1185">Reference proteome</keyword>
<comment type="similarity">
    <text evidence="1">Belongs to the glycosyl hydrolase 39 family.</text>
</comment>
<protein>
    <recommendedName>
        <fullName evidence="4">Glycosyl hydrolases family 39 N-terminal catalytic domain-containing protein</fullName>
    </recommendedName>
</protein>
<organism evidence="5 6">
    <name type="scientific">Victivallis lenta</name>
    <dbReference type="NCBI Taxonomy" id="2606640"/>
    <lineage>
        <taxon>Bacteria</taxon>
        <taxon>Pseudomonadati</taxon>
        <taxon>Lentisphaerota</taxon>
        <taxon>Lentisphaeria</taxon>
        <taxon>Victivallales</taxon>
        <taxon>Victivallaceae</taxon>
        <taxon>Victivallis</taxon>
    </lineage>
</organism>
<gene>
    <name evidence="5" type="ORF">FYJ85_05620</name>
</gene>
<evidence type="ECO:0000256" key="2">
    <source>
        <dbReference type="ARBA" id="ARBA00022801"/>
    </source>
</evidence>
<dbReference type="InterPro" id="IPR049166">
    <property type="entry name" value="GH39_cat"/>
</dbReference>
<dbReference type="EMBL" id="VUNS01000004">
    <property type="protein sequence ID" value="MST96523.1"/>
    <property type="molecule type" value="Genomic_DNA"/>
</dbReference>
<dbReference type="PANTHER" id="PTHR12631">
    <property type="entry name" value="ALPHA-L-IDURONIDASE"/>
    <property type="match status" value="1"/>
</dbReference>
<name>A0A844G043_9BACT</name>
<keyword evidence="2" id="KW-0378">Hydrolase</keyword>
<feature type="domain" description="Glycosyl hydrolases family 39 N-terminal catalytic" evidence="4">
    <location>
        <begin position="404"/>
        <end position="521"/>
    </location>
</feature>
<dbReference type="InterPro" id="IPR051923">
    <property type="entry name" value="Glycosyl_Hydrolase_39"/>
</dbReference>
<dbReference type="Pfam" id="PF01229">
    <property type="entry name" value="Glyco_hydro_39"/>
    <property type="match status" value="1"/>
</dbReference>
<dbReference type="Gene3D" id="2.60.40.1190">
    <property type="match status" value="1"/>
</dbReference>
<evidence type="ECO:0000259" key="4">
    <source>
        <dbReference type="Pfam" id="PF01229"/>
    </source>
</evidence>
<accession>A0A844G043</accession>
<dbReference type="Proteomes" id="UP000435649">
    <property type="component" value="Unassembled WGS sequence"/>
</dbReference>
<evidence type="ECO:0000313" key="6">
    <source>
        <dbReference type="Proteomes" id="UP000435649"/>
    </source>
</evidence>
<dbReference type="PANTHER" id="PTHR12631:SF10">
    <property type="entry name" value="BETA-XYLOSIDASE-LIKE PROTEIN-RELATED"/>
    <property type="match status" value="1"/>
</dbReference>
<comment type="caution">
    <text evidence="5">The sequence shown here is derived from an EMBL/GenBank/DDBJ whole genome shotgun (WGS) entry which is preliminary data.</text>
</comment>
<dbReference type="SUPFAM" id="SSF49344">
    <property type="entry name" value="CBD9-like"/>
    <property type="match status" value="1"/>
</dbReference>
<sequence length="1203" mass="134909">MPPPVMVGNISPKIDRRRECYMKYLLLLLLTASATVICAPVWQLGVEDGSSREFLPYSSLEFQTSRQLLNSPGYKDGCFTCRISGGGKQDASAIPPGLTGGTAGNRTPIRKLRLLWTEKEAGFREFEFRILYAADRDYRSHRITPNENMDLDSTDWAPCGVRIAAPGRRMAFQYVPYDVERYLEKNNGPLVVKIAFPVKAGENSIELSETSGNSYGRVFHFDYLKLTALDSDRRPVPYAEFGGHRNFAAPAVYRVGDRAKAGVAFHNLEPGRPVKARVDFIDYLGKTVLSRPLELHPDRDGFARTEVDVPENRSGHFRLRAFLEERKEKLAETRIAGIREIAPLNDREVEQSFIGLSGIDPSSLFEPENTEKFERYARLQKLLQFRHERIHSLPWQFVEPAEHQYHWETWDRMIELLKENDIHIQLTLLGTPRWLLDRHFPGKEYRHLYDSIFAPVPDMEKWREYCTLVARRYGDSVKEFEIWNEVSEQSIFWPEGNAEQFFELVKNASEAIKAVHPEAKIVAETLWPRQNDFIHEIFRLGIAGYVDIHADHYMNDLRIAQSREMLEKYVPGGILIDNETHTEAAGNPLGQVDDASRIRAAQMMVRNYFHHNAQGVRRIYNFLLFGATWRKWGLMGPDETPKFTFSVFKTLINRTAGAEFDSYSRLSGSLELFLYRYTSPERARTNGGEYLAILCSSGAESETLMLPSLAESCRRIDIMDNEMSLAAPGRIVTVDVGAEPVMLAGIDRAALAALSKLKISGGKGSLRPGEAIEVELSLPEEAAEGRFTLNCSDGREESVRLAGGERHTVRMPVGRELSHSVVTLKISGEIETGERKLPVTRFCEYVVEEKAPGSNLLAPFHVQNWMHWGKGNASYPEGRAVVSIDSAEGAGAITTRNPVDVIPGCRYLLDFSARGSGTLRVMLVGTDRAGKPRELTHNLLSEKLSAGFKTFRREWVCPDDIVKLGFHFYEFNTIGNFEILNSSFLRLHNDLPLNRQLCKVEASAGKPVFDGELTGFRKELYRDVIDRTMLSGPEELRASFAVAADPGTIYIGVKVHDPIHAGGNPDELYTGDSIQVDFDLGDGTVKSPTAQFGFALIDGKAITFRHSVIPAADIVSTYKLGPSPAGVSCKITRKGEETIYEAAIPVETIHPQLILKPGMKLGFSLLVNQNSGSGRQGFLQWSSGIGRERDSTQFGELTLPDPL</sequence>
<keyword evidence="3" id="KW-0326">Glycosidase</keyword>
<dbReference type="SUPFAM" id="SSF51445">
    <property type="entry name" value="(Trans)glycosidases"/>
    <property type="match status" value="1"/>
</dbReference>
<evidence type="ECO:0000256" key="1">
    <source>
        <dbReference type="ARBA" id="ARBA00008875"/>
    </source>
</evidence>
<dbReference type="InterPro" id="IPR017853">
    <property type="entry name" value="GH"/>
</dbReference>